<evidence type="ECO:0000313" key="2">
    <source>
        <dbReference type="EMBL" id="CAJ0592345.1"/>
    </source>
</evidence>
<accession>A0AA36GI29</accession>
<dbReference type="InterPro" id="IPR007263">
    <property type="entry name" value="DCC1-like"/>
</dbReference>
<organism evidence="2 3">
    <name type="scientific">Cylicocyclus nassatus</name>
    <name type="common">Nematode worm</name>
    <dbReference type="NCBI Taxonomy" id="53992"/>
    <lineage>
        <taxon>Eukaryota</taxon>
        <taxon>Metazoa</taxon>
        <taxon>Ecdysozoa</taxon>
        <taxon>Nematoda</taxon>
        <taxon>Chromadorea</taxon>
        <taxon>Rhabditida</taxon>
        <taxon>Rhabditina</taxon>
        <taxon>Rhabditomorpha</taxon>
        <taxon>Strongyloidea</taxon>
        <taxon>Strongylidae</taxon>
        <taxon>Cylicocyclus</taxon>
    </lineage>
</organism>
<dbReference type="PANTHER" id="PTHR33639:SF2">
    <property type="entry name" value="DUF393 DOMAIN-CONTAINING PROTEIN"/>
    <property type="match status" value="1"/>
</dbReference>
<name>A0AA36GI29_CYLNA</name>
<protein>
    <recommendedName>
        <fullName evidence="1">DUF4166 domain-containing protein</fullName>
    </recommendedName>
</protein>
<dbReference type="AlphaFoldDB" id="A0AA36GI29"/>
<evidence type="ECO:0000313" key="3">
    <source>
        <dbReference type="Proteomes" id="UP001176961"/>
    </source>
</evidence>
<evidence type="ECO:0000259" key="1">
    <source>
        <dbReference type="Pfam" id="PF13761"/>
    </source>
</evidence>
<dbReference type="InterPro" id="IPR025311">
    <property type="entry name" value="DUF4166"/>
</dbReference>
<proteinExistence type="predicted"/>
<dbReference type="Pfam" id="PF04134">
    <property type="entry name" value="DCC1-like"/>
    <property type="match status" value="1"/>
</dbReference>
<dbReference type="GO" id="GO:0015035">
    <property type="term" value="F:protein-disulfide reductase activity"/>
    <property type="evidence" value="ECO:0007669"/>
    <property type="project" value="InterPro"/>
</dbReference>
<keyword evidence="3" id="KW-1185">Reference proteome</keyword>
<dbReference type="InterPro" id="IPR052927">
    <property type="entry name" value="DCC_oxidoreductase"/>
</dbReference>
<gene>
    <name evidence="2" type="ORF">CYNAS_LOCUS4328</name>
</gene>
<dbReference type="Proteomes" id="UP001176961">
    <property type="component" value="Unassembled WGS sequence"/>
</dbReference>
<dbReference type="PANTHER" id="PTHR33639">
    <property type="entry name" value="THIOL-DISULFIDE OXIDOREDUCTASE DCC"/>
    <property type="match status" value="1"/>
</dbReference>
<dbReference type="EMBL" id="CATQJL010000086">
    <property type="protein sequence ID" value="CAJ0592345.1"/>
    <property type="molecule type" value="Genomic_DNA"/>
</dbReference>
<dbReference type="Pfam" id="PF13761">
    <property type="entry name" value="DUF4166"/>
    <property type="match status" value="1"/>
</dbReference>
<sequence length="213" mass="23935">MVSRLWAHEGHLREQLGAVRFEFDLQAREGGIDWSVRRVWAFGLLPLPRRWFGGVRCREAGQGQGQRYTFRAGSNRSEAAAADGAVIVFDGVCALCNRWVRFLLRFDRKGRYRFAAMQGAQGSALLRAHGLDPQDPRSFLLLDAQGAWTDTDAILRVLAGLGGAWRLSGVLRALPRSLRDAAYGVLARNRYRWFGRHDACLLPPPEQAARFLD</sequence>
<comment type="caution">
    <text evidence="2">The sequence shown here is derived from an EMBL/GenBank/DDBJ whole genome shotgun (WGS) entry which is preliminary data.</text>
</comment>
<reference evidence="2" key="1">
    <citation type="submission" date="2023-07" db="EMBL/GenBank/DDBJ databases">
        <authorList>
            <consortium name="CYATHOMIX"/>
        </authorList>
    </citation>
    <scope>NUCLEOTIDE SEQUENCE</scope>
    <source>
        <strain evidence="2">N/A</strain>
    </source>
</reference>
<feature type="domain" description="DUF4166" evidence="1">
    <location>
        <begin position="2"/>
        <end position="71"/>
    </location>
</feature>